<proteinExistence type="predicted"/>
<evidence type="ECO:0000313" key="2">
    <source>
        <dbReference type="Proteomes" id="UP000183129"/>
    </source>
</evidence>
<sequence length="53" mass="6094">MKTYESETLQDPGSATRIIGGANAEYQHKKVDHILKPKAKEKREKPDFLLRLL</sequence>
<gene>
    <name evidence="1" type="ORF">SAMN03003324_00315</name>
</gene>
<dbReference type="STRING" id="34086.SAMN04488084_101355"/>
<accession>A0A1I2A4Q2</accession>
<protein>
    <submittedName>
        <fullName evidence="1">Uncharacterized protein</fullName>
    </submittedName>
</protein>
<dbReference type="RefSeq" id="WP_157282760.1">
    <property type="nucleotide sequence ID" value="NZ_FONS01000001.1"/>
</dbReference>
<dbReference type="Proteomes" id="UP000183129">
    <property type="component" value="Unassembled WGS sequence"/>
</dbReference>
<organism evidence="1 2">
    <name type="scientific">Pedobacter antarcticus</name>
    <dbReference type="NCBI Taxonomy" id="34086"/>
    <lineage>
        <taxon>Bacteria</taxon>
        <taxon>Pseudomonadati</taxon>
        <taxon>Bacteroidota</taxon>
        <taxon>Sphingobacteriia</taxon>
        <taxon>Sphingobacteriales</taxon>
        <taxon>Sphingobacteriaceae</taxon>
        <taxon>Pedobacter</taxon>
    </lineage>
</organism>
<evidence type="ECO:0000313" key="1">
    <source>
        <dbReference type="EMBL" id="SFE38911.1"/>
    </source>
</evidence>
<dbReference type="EMBL" id="FONS01000001">
    <property type="protein sequence ID" value="SFE38911.1"/>
    <property type="molecule type" value="Genomic_DNA"/>
</dbReference>
<reference evidence="1 2" key="1">
    <citation type="submission" date="2016-10" db="EMBL/GenBank/DDBJ databases">
        <authorList>
            <person name="de Groot N.N."/>
        </authorList>
    </citation>
    <scope>NUCLEOTIDE SEQUENCE [LARGE SCALE GENOMIC DNA]</scope>
    <source>
        <strain evidence="1 2">ATCC 51969</strain>
    </source>
</reference>
<dbReference type="AlphaFoldDB" id="A0A1I2A4Q2"/>
<name>A0A1I2A4Q2_9SPHI</name>